<dbReference type="AlphaFoldDB" id="A0A1B1S3D7"/>
<evidence type="ECO:0000313" key="1">
    <source>
        <dbReference type="EMBL" id="ANU27692.1"/>
    </source>
</evidence>
<dbReference type="RefSeq" id="WP_049694764.1">
    <property type="nucleotide sequence ID" value="NZ_CP016540.2"/>
</dbReference>
<keyword evidence="2" id="KW-1185">Reference proteome</keyword>
<organism evidence="1 2">
    <name type="scientific">Planococcus versutus</name>
    <dbReference type="NCBI Taxonomy" id="1302659"/>
    <lineage>
        <taxon>Bacteria</taxon>
        <taxon>Bacillati</taxon>
        <taxon>Bacillota</taxon>
        <taxon>Bacilli</taxon>
        <taxon>Bacillales</taxon>
        <taxon>Caryophanaceae</taxon>
        <taxon>Planococcus</taxon>
    </lineage>
</organism>
<sequence>MNVFIGNKLLLGLLLVLVSCLLIVGCSENDKTKTVEAKKSTQSVAKDEAVIQAFIEKHFNGPDKKYRELWNAAMEIQTAEMSEEDYNAWMNGPEYTALTDYTSDTYALYFTENTYDAFSKTEAFAYSFSDQAYKITPSAIEIKQNEIEKTLYNFTFHVIYENETGEKETFEYEGEAIVPIEGKIGKIQFNDQEGLLQKIAE</sequence>
<protein>
    <submittedName>
        <fullName evidence="1">Uncharacterized protein</fullName>
    </submittedName>
</protein>
<reference evidence="1" key="1">
    <citation type="submission" date="2016-10" db="EMBL/GenBank/DDBJ databases">
        <authorList>
            <person name="See-Too W.S."/>
        </authorList>
    </citation>
    <scope>NUCLEOTIDE SEQUENCE</scope>
    <source>
        <strain evidence="1">L10.15</strain>
    </source>
</reference>
<dbReference type="Proteomes" id="UP000053354">
    <property type="component" value="Chromosome"/>
</dbReference>
<accession>A0A1B1S3D7</accession>
<name>A0A1B1S3D7_9BACL</name>
<dbReference type="KEGG" id="pll:I858_011910"/>
<gene>
    <name evidence="1" type="ORF">I858_011910</name>
</gene>
<dbReference type="OrthoDB" id="2425726at2"/>
<dbReference type="EMBL" id="CP016540">
    <property type="protein sequence ID" value="ANU27692.1"/>
    <property type="molecule type" value="Genomic_DNA"/>
</dbReference>
<evidence type="ECO:0000313" key="2">
    <source>
        <dbReference type="Proteomes" id="UP000053354"/>
    </source>
</evidence>
<proteinExistence type="predicted"/>